<gene>
    <name evidence="2" type="ORF">B0T17DRAFT_55099</name>
</gene>
<feature type="compositionally biased region" description="Polar residues" evidence="1">
    <location>
        <begin position="525"/>
        <end position="547"/>
    </location>
</feature>
<keyword evidence="3" id="KW-1185">Reference proteome</keyword>
<evidence type="ECO:0000313" key="3">
    <source>
        <dbReference type="Proteomes" id="UP001174934"/>
    </source>
</evidence>
<feature type="compositionally biased region" description="Low complexity" evidence="1">
    <location>
        <begin position="481"/>
        <end position="492"/>
    </location>
</feature>
<feature type="region of interest" description="Disordered" evidence="1">
    <location>
        <begin position="293"/>
        <end position="320"/>
    </location>
</feature>
<feature type="compositionally biased region" description="Polar residues" evidence="1">
    <location>
        <begin position="603"/>
        <end position="617"/>
    </location>
</feature>
<proteinExistence type="predicted"/>
<feature type="region of interest" description="Disordered" evidence="1">
    <location>
        <begin position="401"/>
        <end position="513"/>
    </location>
</feature>
<feature type="compositionally biased region" description="Low complexity" evidence="1">
    <location>
        <begin position="631"/>
        <end position="641"/>
    </location>
</feature>
<evidence type="ECO:0000256" key="1">
    <source>
        <dbReference type="SAM" id="MobiDB-lite"/>
    </source>
</evidence>
<protein>
    <submittedName>
        <fullName evidence="2">Uncharacterized protein</fullName>
    </submittedName>
</protein>
<feature type="compositionally biased region" description="Polar residues" evidence="1">
    <location>
        <begin position="572"/>
        <end position="582"/>
    </location>
</feature>
<accession>A0AA39XM28</accession>
<dbReference type="Proteomes" id="UP001174934">
    <property type="component" value="Unassembled WGS sequence"/>
</dbReference>
<feature type="compositionally biased region" description="Acidic residues" evidence="1">
    <location>
        <begin position="404"/>
        <end position="415"/>
    </location>
</feature>
<sequence length="673" mass="73565">MEGILCIPPERGTILGRAVWKPRYVVVGGAQRDQQAQAQSTLSRIQTSRSSTFRGLLRASPDAIFLSIYKSKEDWEPIQQHAIGTITDCRVQMLSHRKQGPVLPTLVINVVPDPATDKLRKRRSSRTAGLTATKETAPTTMWFRPGDEEHSLQDWARFIQQFIQPNVPDTGPISPLTPASPTFTNPFAPRSREPSDMQHRPSSGNPNLRPAFYSKNSGQTQASRERPMTYSESQSLRSKPSDLSSYASSMNPSHMGFQNYTTMYPADLPSPAATIGEYQGEFIEGWTSAQGRASTLGSPVRGRDSIGSQIPPPIQQSMEPGSPLLPRESILDRAFQLRCIPGSEREVPGEEKLSSLARFDALMREADETRRRREAAEARVLATTRSEAMAAAAADHAALKSGWDLDDESDSDLDSGEPSFDERDENSESEGGPESRFAIPPTTGRALGYIAGRQEAVEGPQQPSRARSHSARYPQGSQQEALALSHSGSSHSMRPQTGYKNRNRPGFAQRTYSQPHLGGMMASLTSATRHTQPSSSTIMEVPANSTERSSEDGAPAAETAQAAPRLHRSLTESRVSTSSTKRLSFTEFTKRLSSTSSLLLVQSNASGSSTRGTNSDNDAQHHHHLNPRAPPSQQQQQSLPQPGGGDRDQEYWEKRCGWRGSVGVFGSAEGGFL</sequence>
<organism evidence="2 3">
    <name type="scientific">Bombardia bombarda</name>
    <dbReference type="NCBI Taxonomy" id="252184"/>
    <lineage>
        <taxon>Eukaryota</taxon>
        <taxon>Fungi</taxon>
        <taxon>Dikarya</taxon>
        <taxon>Ascomycota</taxon>
        <taxon>Pezizomycotina</taxon>
        <taxon>Sordariomycetes</taxon>
        <taxon>Sordariomycetidae</taxon>
        <taxon>Sordariales</taxon>
        <taxon>Lasiosphaeriaceae</taxon>
        <taxon>Bombardia</taxon>
    </lineage>
</organism>
<feature type="region of interest" description="Disordered" evidence="1">
    <location>
        <begin position="603"/>
        <end position="653"/>
    </location>
</feature>
<feature type="region of interest" description="Disordered" evidence="1">
    <location>
        <begin position="525"/>
        <end position="582"/>
    </location>
</feature>
<dbReference type="EMBL" id="JAULSR010000001">
    <property type="protein sequence ID" value="KAK0635742.1"/>
    <property type="molecule type" value="Genomic_DNA"/>
</dbReference>
<reference evidence="2" key="1">
    <citation type="submission" date="2023-06" db="EMBL/GenBank/DDBJ databases">
        <title>Genome-scale phylogeny and comparative genomics of the fungal order Sordariales.</title>
        <authorList>
            <consortium name="Lawrence Berkeley National Laboratory"/>
            <person name="Hensen N."/>
            <person name="Bonometti L."/>
            <person name="Westerberg I."/>
            <person name="Brannstrom I.O."/>
            <person name="Guillou S."/>
            <person name="Cros-Aarteil S."/>
            <person name="Calhoun S."/>
            <person name="Haridas S."/>
            <person name="Kuo A."/>
            <person name="Mondo S."/>
            <person name="Pangilinan J."/>
            <person name="Riley R."/>
            <person name="LaButti K."/>
            <person name="Andreopoulos B."/>
            <person name="Lipzen A."/>
            <person name="Chen C."/>
            <person name="Yanf M."/>
            <person name="Daum C."/>
            <person name="Ng V."/>
            <person name="Clum A."/>
            <person name="Steindorff A."/>
            <person name="Ohm R."/>
            <person name="Martin F."/>
            <person name="Silar P."/>
            <person name="Natvig D."/>
            <person name="Lalanne C."/>
            <person name="Gautier V."/>
            <person name="Ament-velasquez S.L."/>
            <person name="Kruys A."/>
            <person name="Hutchinson M.I."/>
            <person name="Powell A.J."/>
            <person name="Barry K."/>
            <person name="Miller A.N."/>
            <person name="Grigoriev I.V."/>
            <person name="Debuchy R."/>
            <person name="Gladieux P."/>
            <person name="Thoren M.H."/>
            <person name="Johannesson H."/>
        </authorList>
    </citation>
    <scope>NUCLEOTIDE SEQUENCE</scope>
    <source>
        <strain evidence="2">SMH3391-2</strain>
    </source>
</reference>
<dbReference type="AlphaFoldDB" id="A0AA39XM28"/>
<feature type="region of interest" description="Disordered" evidence="1">
    <location>
        <begin position="166"/>
        <end position="250"/>
    </location>
</feature>
<feature type="compositionally biased region" description="Basic and acidic residues" evidence="1">
    <location>
        <begin position="190"/>
        <end position="199"/>
    </location>
</feature>
<feature type="compositionally biased region" description="Polar residues" evidence="1">
    <location>
        <begin position="230"/>
        <end position="250"/>
    </location>
</feature>
<feature type="compositionally biased region" description="Low complexity" evidence="1">
    <location>
        <begin position="554"/>
        <end position="563"/>
    </location>
</feature>
<name>A0AA39XM28_9PEZI</name>
<comment type="caution">
    <text evidence="2">The sequence shown here is derived from an EMBL/GenBank/DDBJ whole genome shotgun (WGS) entry which is preliminary data.</text>
</comment>
<evidence type="ECO:0000313" key="2">
    <source>
        <dbReference type="EMBL" id="KAK0635742.1"/>
    </source>
</evidence>